<dbReference type="Proteomes" id="UP001141259">
    <property type="component" value="Unassembled WGS sequence"/>
</dbReference>
<evidence type="ECO:0000313" key="1">
    <source>
        <dbReference type="EMBL" id="MCS7476002.1"/>
    </source>
</evidence>
<dbReference type="AlphaFoldDB" id="A0A9X2VH37"/>
<proteinExistence type="predicted"/>
<dbReference type="InterPro" id="IPR029044">
    <property type="entry name" value="Nucleotide-diphossugar_trans"/>
</dbReference>
<gene>
    <name evidence="1" type="ORF">NZH93_03975</name>
</gene>
<dbReference type="EMBL" id="JANYMP010000002">
    <property type="protein sequence ID" value="MCS7476002.1"/>
    <property type="molecule type" value="Genomic_DNA"/>
</dbReference>
<organism evidence="1 2">
    <name type="scientific">Umezawaea endophytica</name>
    <dbReference type="NCBI Taxonomy" id="1654476"/>
    <lineage>
        <taxon>Bacteria</taxon>
        <taxon>Bacillati</taxon>
        <taxon>Actinomycetota</taxon>
        <taxon>Actinomycetes</taxon>
        <taxon>Pseudonocardiales</taxon>
        <taxon>Pseudonocardiaceae</taxon>
        <taxon>Umezawaea</taxon>
    </lineage>
</organism>
<reference evidence="1" key="1">
    <citation type="submission" date="2022-08" db="EMBL/GenBank/DDBJ databases">
        <authorList>
            <person name="Tistechok S."/>
            <person name="Samborskyy M."/>
            <person name="Roman I."/>
        </authorList>
    </citation>
    <scope>NUCLEOTIDE SEQUENCE</scope>
    <source>
        <strain evidence="1">DSM 103496</strain>
    </source>
</reference>
<name>A0A9X2VH37_9PSEU</name>
<dbReference type="SUPFAM" id="SSF53448">
    <property type="entry name" value="Nucleotide-diphospho-sugar transferases"/>
    <property type="match status" value="1"/>
</dbReference>
<sequence>MKQSGDHTSLLASVDGRVADVDALIVPTNRTPPYLRTVMGLARDVDSHLLVLCSGRADAGSTLRLAEDYGVEVTAIDVDHVRPDVLPSFRTTTMLASQRFERKTDTSLKRNLGLLFARSAGWDRVVFLDDDIRVPDPQDLARAAGLVDDYAGVGLEIGGFPDNSVVCHAYRAVGGFQNTFVGGGALAIGRRSMTSFFPNVYNEDWFFLLDDDGLLPTAVTGRAEQKPYDPFANELRARVEEFGDCLAEGVFALLDDGRPITDADARYWRDFLESRRELITDVLDKVELARRSPADTRLMVASLKAARGRCLTITPELCVDYLDALRQDRQVWRAFVEWHPAGDGSRAALTSLGLSAAAKVTVRRKAPALVR</sequence>
<dbReference type="RefSeq" id="WP_259621524.1">
    <property type="nucleotide sequence ID" value="NZ_JANYMP010000002.1"/>
</dbReference>
<keyword evidence="2" id="KW-1185">Reference proteome</keyword>
<evidence type="ECO:0000313" key="2">
    <source>
        <dbReference type="Proteomes" id="UP001141259"/>
    </source>
</evidence>
<accession>A0A9X2VH37</accession>
<comment type="caution">
    <text evidence="1">The sequence shown here is derived from an EMBL/GenBank/DDBJ whole genome shotgun (WGS) entry which is preliminary data.</text>
</comment>
<protein>
    <submittedName>
        <fullName evidence="1">Uncharacterized protein</fullName>
    </submittedName>
</protein>